<evidence type="ECO:0000259" key="9">
    <source>
        <dbReference type="PROSITE" id="PS50157"/>
    </source>
</evidence>
<keyword evidence="5" id="KW-0862">Zinc</keyword>
<evidence type="ECO:0000313" key="11">
    <source>
        <dbReference type="WBParaSite" id="nRc.2.0.1.t09133-RA"/>
    </source>
</evidence>
<dbReference type="Gene3D" id="3.30.160.60">
    <property type="entry name" value="Classic Zinc Finger"/>
    <property type="match status" value="4"/>
</dbReference>
<evidence type="ECO:0000256" key="4">
    <source>
        <dbReference type="ARBA" id="ARBA00022771"/>
    </source>
</evidence>
<dbReference type="AlphaFoldDB" id="A0A915I4S4"/>
<evidence type="ECO:0000256" key="1">
    <source>
        <dbReference type="ARBA" id="ARBA00004123"/>
    </source>
</evidence>
<feature type="region of interest" description="Disordered" evidence="8">
    <location>
        <begin position="219"/>
        <end position="246"/>
    </location>
</feature>
<dbReference type="PROSITE" id="PS50157">
    <property type="entry name" value="ZINC_FINGER_C2H2_2"/>
    <property type="match status" value="4"/>
</dbReference>
<dbReference type="GO" id="GO:0000981">
    <property type="term" value="F:DNA-binding transcription factor activity, RNA polymerase II-specific"/>
    <property type="evidence" value="ECO:0007669"/>
    <property type="project" value="TreeGrafter"/>
</dbReference>
<feature type="compositionally biased region" description="Low complexity" evidence="8">
    <location>
        <begin position="221"/>
        <end position="232"/>
    </location>
</feature>
<evidence type="ECO:0000256" key="2">
    <source>
        <dbReference type="ARBA" id="ARBA00022723"/>
    </source>
</evidence>
<accession>A0A915I4S4</accession>
<keyword evidence="3" id="KW-0677">Repeat</keyword>
<sequence>MTSLAINPADINLLMTSSDPYFYQQQRNSQQNNMINNQLLSDPDPHLDNVINFLTSNCASNNNQNQSIQNDHNSMIERTRNTNRSRMNNEERAIRQQPSPILAAPSHNERHEQQHELVTPTDEGPPSGQFETHMPPNMTSSLTVANPMSLDFVQTPPSAISNNSTGSIHYRNSPRPNVQIMPSVTVIPVKGISSPAVTVAVSDPKKLKGAAKRKASFHNLTNNNSSNTNTNTAQGQAKIGENSGQSSCSLAIEPMKFMGEDRKQDETKNSLNSNNNNVLYHQANGENNTGIIDNSANDTITTAAADIGNSRRNNELINNINPMDQCVVDALNTLLDQRNVINDYQSINQQHLHSQGHHSNHVTFMETESFREYLNGDVNQVVTSATSMSPRLGSTNNELVDNLSNLTDSDWRNMKLEYDAFAPVPPTVPYVAATVAPTPVRKSAILAPPPPLSGTHRIQMQQNAAAVHSPSLKVSSPMHQQQRIATPESISCRSAAVSTPGCSSSSVAARLLQQTTRCLTPADETSYTVTAAVRDVSESPDSRVLSMDGVLSYFKCLICDKSFQMGLAHMAQHVSNDSTTCTFCNDSSRFDSKEELIKHMMSHSARVYACQYCGKENPRVHYLKIHVRSHTGEKPYTCHQCGRGFADASTWRRHERLSFFVKSYHFFPRKMFWPCKFLLGVINLFAGEKPYQCNICGRKIARRDNVKIHMRSHMRTKHGTACRVCGKTFTQPNHLMLHERVCTNAAEGASPSPHGSPIGVGNAAVMAAAADQSAVNALLTVSPSCVSPAAAISD</sequence>
<keyword evidence="10" id="KW-1185">Reference proteome</keyword>
<feature type="domain" description="C2H2-type" evidence="9">
    <location>
        <begin position="636"/>
        <end position="670"/>
    </location>
</feature>
<dbReference type="WBParaSite" id="nRc.2.0.1.t09133-RA">
    <property type="protein sequence ID" value="nRc.2.0.1.t09133-RA"/>
    <property type="gene ID" value="nRc.2.0.1.g09133"/>
</dbReference>
<dbReference type="InterPro" id="IPR013087">
    <property type="entry name" value="Znf_C2H2_type"/>
</dbReference>
<keyword evidence="2" id="KW-0479">Metal-binding</keyword>
<dbReference type="FunFam" id="3.30.160.60:FF:000065">
    <property type="entry name" value="B-cell CLL/lymphoma 6, member B"/>
    <property type="match status" value="1"/>
</dbReference>
<evidence type="ECO:0000313" key="10">
    <source>
        <dbReference type="Proteomes" id="UP000887565"/>
    </source>
</evidence>
<dbReference type="SUPFAM" id="SSF57667">
    <property type="entry name" value="beta-beta-alpha zinc fingers"/>
    <property type="match status" value="2"/>
</dbReference>
<protein>
    <submittedName>
        <fullName evidence="11">C2H2-type domain-containing protein</fullName>
    </submittedName>
</protein>
<evidence type="ECO:0000256" key="5">
    <source>
        <dbReference type="ARBA" id="ARBA00022833"/>
    </source>
</evidence>
<name>A0A915I4S4_ROMCU</name>
<dbReference type="GO" id="GO:0008270">
    <property type="term" value="F:zinc ion binding"/>
    <property type="evidence" value="ECO:0007669"/>
    <property type="project" value="UniProtKB-KW"/>
</dbReference>
<dbReference type="Pfam" id="PF00096">
    <property type="entry name" value="zf-C2H2"/>
    <property type="match status" value="3"/>
</dbReference>
<evidence type="ECO:0000256" key="8">
    <source>
        <dbReference type="SAM" id="MobiDB-lite"/>
    </source>
</evidence>
<reference evidence="11" key="1">
    <citation type="submission" date="2022-11" db="UniProtKB">
        <authorList>
            <consortium name="WormBaseParasite"/>
        </authorList>
    </citation>
    <scope>IDENTIFICATION</scope>
</reference>
<evidence type="ECO:0000256" key="3">
    <source>
        <dbReference type="ARBA" id="ARBA00022737"/>
    </source>
</evidence>
<keyword evidence="6" id="KW-0539">Nucleus</keyword>
<dbReference type="OMA" id="FMETESF"/>
<dbReference type="PANTHER" id="PTHR24394:SF29">
    <property type="entry name" value="MYONEURIN"/>
    <property type="match status" value="1"/>
</dbReference>
<organism evidence="10 11">
    <name type="scientific">Romanomermis culicivorax</name>
    <name type="common">Nematode worm</name>
    <dbReference type="NCBI Taxonomy" id="13658"/>
    <lineage>
        <taxon>Eukaryota</taxon>
        <taxon>Metazoa</taxon>
        <taxon>Ecdysozoa</taxon>
        <taxon>Nematoda</taxon>
        <taxon>Enoplea</taxon>
        <taxon>Dorylaimia</taxon>
        <taxon>Mermithida</taxon>
        <taxon>Mermithoidea</taxon>
        <taxon>Mermithidae</taxon>
        <taxon>Romanomermis</taxon>
    </lineage>
</organism>
<feature type="region of interest" description="Disordered" evidence="8">
    <location>
        <begin position="106"/>
        <end position="127"/>
    </location>
</feature>
<dbReference type="Proteomes" id="UP000887565">
    <property type="component" value="Unplaced"/>
</dbReference>
<evidence type="ECO:0000256" key="6">
    <source>
        <dbReference type="ARBA" id="ARBA00023242"/>
    </source>
</evidence>
<evidence type="ECO:0000256" key="7">
    <source>
        <dbReference type="PROSITE-ProRule" id="PRU00042"/>
    </source>
</evidence>
<feature type="domain" description="C2H2-type" evidence="9">
    <location>
        <begin position="691"/>
        <end position="718"/>
    </location>
</feature>
<feature type="domain" description="C2H2-type" evidence="9">
    <location>
        <begin position="720"/>
        <end position="749"/>
    </location>
</feature>
<dbReference type="GO" id="GO:0005634">
    <property type="term" value="C:nucleus"/>
    <property type="evidence" value="ECO:0007669"/>
    <property type="project" value="UniProtKB-SubCell"/>
</dbReference>
<dbReference type="FunFam" id="3.30.160.60:FF:000624">
    <property type="entry name" value="zinc finger protein 697"/>
    <property type="match status" value="1"/>
</dbReference>
<feature type="domain" description="C2H2-type" evidence="9">
    <location>
        <begin position="608"/>
        <end position="635"/>
    </location>
</feature>
<keyword evidence="4 7" id="KW-0863">Zinc-finger</keyword>
<dbReference type="InterPro" id="IPR036236">
    <property type="entry name" value="Znf_C2H2_sf"/>
</dbReference>
<comment type="subcellular location">
    <subcellularLocation>
        <location evidence="1">Nucleus</location>
    </subcellularLocation>
</comment>
<dbReference type="PANTHER" id="PTHR24394">
    <property type="entry name" value="ZINC FINGER PROTEIN"/>
    <property type="match status" value="1"/>
</dbReference>
<dbReference type="PROSITE" id="PS00028">
    <property type="entry name" value="ZINC_FINGER_C2H2_1"/>
    <property type="match status" value="1"/>
</dbReference>
<dbReference type="SMART" id="SM00355">
    <property type="entry name" value="ZnF_C2H2"/>
    <property type="match status" value="6"/>
</dbReference>
<feature type="region of interest" description="Disordered" evidence="8">
    <location>
        <begin position="81"/>
        <end position="100"/>
    </location>
</feature>
<proteinExistence type="predicted"/>